<dbReference type="RefSeq" id="WP_125748623.1">
    <property type="nucleotide sequence ID" value="NZ_JBHTON010000019.1"/>
</dbReference>
<dbReference type="PANTHER" id="PTHR12428:SF65">
    <property type="entry name" value="CYTOCHROME C OXIDASE ASSEMBLY PROTEIN COX18, MITOCHONDRIAL"/>
    <property type="match status" value="1"/>
</dbReference>
<comment type="similarity">
    <text evidence="12">Belongs to the OXA1/ALB3/YidC family. Type 2 subfamily.</text>
</comment>
<feature type="transmembrane region" description="Helical" evidence="12">
    <location>
        <begin position="156"/>
        <end position="174"/>
    </location>
</feature>
<feature type="transmembrane region" description="Helical" evidence="12">
    <location>
        <begin position="186"/>
        <end position="203"/>
    </location>
</feature>
<dbReference type="PANTHER" id="PTHR12428">
    <property type="entry name" value="OXA1"/>
    <property type="match status" value="1"/>
</dbReference>
<evidence type="ECO:0000256" key="7">
    <source>
        <dbReference type="ARBA" id="ARBA00022989"/>
    </source>
</evidence>
<keyword evidence="16" id="KW-1185">Reference proteome</keyword>
<keyword evidence="6 12" id="KW-0653">Protein transport</keyword>
<keyword evidence="8 12" id="KW-0472">Membrane</keyword>
<evidence type="ECO:0000256" key="8">
    <source>
        <dbReference type="ARBA" id="ARBA00023136"/>
    </source>
</evidence>
<evidence type="ECO:0000313" key="15">
    <source>
        <dbReference type="EMBL" id="MFD1485046.1"/>
    </source>
</evidence>
<proteinExistence type="inferred from homology"/>
<keyword evidence="5 12" id="KW-0732">Signal</keyword>
<comment type="caution">
    <text evidence="15">The sequence shown here is derived from an EMBL/GenBank/DDBJ whole genome shotgun (WGS) entry which is preliminary data.</text>
</comment>
<keyword evidence="3 12" id="KW-1003">Cell membrane</keyword>
<gene>
    <name evidence="12" type="primary">yidC</name>
    <name evidence="15" type="ORF">ACFQ5J_07365</name>
</gene>
<evidence type="ECO:0000256" key="4">
    <source>
        <dbReference type="ARBA" id="ARBA00022692"/>
    </source>
</evidence>
<evidence type="ECO:0000256" key="11">
    <source>
        <dbReference type="ARBA" id="ARBA00023288"/>
    </source>
</evidence>
<feature type="transmembrane region" description="Helical" evidence="12">
    <location>
        <begin position="40"/>
        <end position="66"/>
    </location>
</feature>
<dbReference type="InterPro" id="IPR028055">
    <property type="entry name" value="YidC/Oxa/ALB_C"/>
</dbReference>
<keyword evidence="9" id="KW-0564">Palmitate</keyword>
<dbReference type="HAMAP" id="MF_01811">
    <property type="entry name" value="YidC_type2"/>
    <property type="match status" value="1"/>
</dbReference>
<feature type="compositionally biased region" description="Basic and acidic residues" evidence="13">
    <location>
        <begin position="236"/>
        <end position="246"/>
    </location>
</feature>
<sequence length="260" mass="29492">MVAGVLAACGRSTVTANSTGVWDHYVVYNAAQFILWLAKFFGGNAGMGIIVFTLLVRIIIFPLSYVSLKSMGKQQELAPQIKVLQKKYQSKDAETQRKLQEETQKLYAEAGINPIMGCLPLVIQMPFLFALYQAIYRTDALKTGHFLWLNMAQPDPYWIMPILAAIFTLLTSLVSTMAQPQRNNMSWIMVAISPIMILVMAAQFPSALAIYWVVTNAFSLAQTFLIQNPFKMKREREAKQRAEKERQKAKRKAYKRALKK</sequence>
<keyword evidence="10 12" id="KW-0143">Chaperone</keyword>
<evidence type="ECO:0000256" key="1">
    <source>
        <dbReference type="ARBA" id="ARBA00004651"/>
    </source>
</evidence>
<evidence type="ECO:0000256" key="10">
    <source>
        <dbReference type="ARBA" id="ARBA00023186"/>
    </source>
</evidence>
<dbReference type="Proteomes" id="UP001597252">
    <property type="component" value="Unassembled WGS sequence"/>
</dbReference>
<evidence type="ECO:0000256" key="2">
    <source>
        <dbReference type="ARBA" id="ARBA00022448"/>
    </source>
</evidence>
<evidence type="ECO:0000256" key="9">
    <source>
        <dbReference type="ARBA" id="ARBA00023139"/>
    </source>
</evidence>
<reference evidence="16" key="1">
    <citation type="journal article" date="2019" name="Int. J. Syst. Evol. Microbiol.">
        <title>The Global Catalogue of Microorganisms (GCM) 10K type strain sequencing project: providing services to taxonomists for standard genome sequencing and annotation.</title>
        <authorList>
            <consortium name="The Broad Institute Genomics Platform"/>
            <consortium name="The Broad Institute Genome Sequencing Center for Infectious Disease"/>
            <person name="Wu L."/>
            <person name="Ma J."/>
        </authorList>
    </citation>
    <scope>NUCLEOTIDE SEQUENCE [LARGE SCALE GENOMIC DNA]</scope>
    <source>
        <strain evidence="16">CCM 8903</strain>
    </source>
</reference>
<dbReference type="CDD" id="cd20070">
    <property type="entry name" value="5TM_YidC_Alb3"/>
    <property type="match status" value="1"/>
</dbReference>
<feature type="transmembrane region" description="Helical" evidence="12">
    <location>
        <begin position="115"/>
        <end position="136"/>
    </location>
</feature>
<comment type="function">
    <text evidence="12">Required for the insertion and/or proper folding and/or complex formation of integral membrane proteins into the membrane. Involved in integration of membrane proteins that insert both dependently and independently of the Sec translocase complex, as well as at least some lipoproteins.</text>
</comment>
<dbReference type="NCBIfam" id="TIGR03592">
    <property type="entry name" value="yidC_oxa1_cterm"/>
    <property type="match status" value="1"/>
</dbReference>
<evidence type="ECO:0000256" key="5">
    <source>
        <dbReference type="ARBA" id="ARBA00022729"/>
    </source>
</evidence>
<comment type="subcellular location">
    <subcellularLocation>
        <location evidence="1 12">Cell membrane</location>
        <topology evidence="1 12">Multi-pass membrane protein</topology>
    </subcellularLocation>
</comment>
<protein>
    <recommendedName>
        <fullName evidence="12">Membrane protein insertase YidC</fullName>
    </recommendedName>
    <alternativeName>
        <fullName evidence="12">Foldase YidC</fullName>
    </alternativeName>
    <alternativeName>
        <fullName evidence="12">Membrane integrase YidC</fullName>
    </alternativeName>
    <alternativeName>
        <fullName evidence="12">Membrane protein YidC</fullName>
    </alternativeName>
</protein>
<dbReference type="EMBL" id="JBHTON010000019">
    <property type="protein sequence ID" value="MFD1485046.1"/>
    <property type="molecule type" value="Genomic_DNA"/>
</dbReference>
<feature type="domain" description="Membrane insertase YidC/Oxa/ALB C-terminal" evidence="14">
    <location>
        <begin position="46"/>
        <end position="227"/>
    </location>
</feature>
<feature type="region of interest" description="Disordered" evidence="13">
    <location>
        <begin position="236"/>
        <end position="260"/>
    </location>
</feature>
<name>A0ABW4E9C2_9LACO</name>
<keyword evidence="7 12" id="KW-1133">Transmembrane helix</keyword>
<keyword evidence="4 12" id="KW-0812">Transmembrane</keyword>
<keyword evidence="2 12" id="KW-0813">Transport</keyword>
<feature type="transmembrane region" description="Helical" evidence="12">
    <location>
        <begin position="209"/>
        <end position="226"/>
    </location>
</feature>
<organism evidence="15 16">
    <name type="scientific">Lacticaseibacillus baoqingensis</name>
    <dbReference type="NCBI Taxonomy" id="2486013"/>
    <lineage>
        <taxon>Bacteria</taxon>
        <taxon>Bacillati</taxon>
        <taxon>Bacillota</taxon>
        <taxon>Bacilli</taxon>
        <taxon>Lactobacillales</taxon>
        <taxon>Lactobacillaceae</taxon>
        <taxon>Lacticaseibacillus</taxon>
    </lineage>
</organism>
<evidence type="ECO:0000256" key="6">
    <source>
        <dbReference type="ARBA" id="ARBA00022927"/>
    </source>
</evidence>
<evidence type="ECO:0000313" key="16">
    <source>
        <dbReference type="Proteomes" id="UP001597252"/>
    </source>
</evidence>
<evidence type="ECO:0000259" key="14">
    <source>
        <dbReference type="Pfam" id="PF02096"/>
    </source>
</evidence>
<evidence type="ECO:0000256" key="3">
    <source>
        <dbReference type="ARBA" id="ARBA00022475"/>
    </source>
</evidence>
<dbReference type="PRINTS" id="PR00701">
    <property type="entry name" value="60KDINNERMP"/>
</dbReference>
<accession>A0ABW4E9C2</accession>
<dbReference type="InterPro" id="IPR047196">
    <property type="entry name" value="YidC_ALB_C"/>
</dbReference>
<dbReference type="InterPro" id="IPR023060">
    <property type="entry name" value="YidC/YidC1/YidC2_Firmicutes"/>
</dbReference>
<dbReference type="Pfam" id="PF02096">
    <property type="entry name" value="60KD_IMP"/>
    <property type="match status" value="1"/>
</dbReference>
<keyword evidence="11" id="KW-0449">Lipoprotein</keyword>
<evidence type="ECO:0000256" key="12">
    <source>
        <dbReference type="HAMAP-Rule" id="MF_01811"/>
    </source>
</evidence>
<dbReference type="InterPro" id="IPR001708">
    <property type="entry name" value="YidC/ALB3/OXA1/COX18"/>
</dbReference>
<evidence type="ECO:0000256" key="13">
    <source>
        <dbReference type="SAM" id="MobiDB-lite"/>
    </source>
</evidence>
<feature type="compositionally biased region" description="Basic residues" evidence="13">
    <location>
        <begin position="247"/>
        <end position="260"/>
    </location>
</feature>